<evidence type="ECO:0000259" key="1">
    <source>
        <dbReference type="Pfam" id="PF00717"/>
    </source>
</evidence>
<dbReference type="Proteomes" id="UP000705230">
    <property type="component" value="Unassembled WGS sequence"/>
</dbReference>
<dbReference type="Pfam" id="PF00717">
    <property type="entry name" value="Peptidase_S24"/>
    <property type="match status" value="1"/>
</dbReference>
<protein>
    <submittedName>
        <fullName evidence="2">S24/S26 family peptidase</fullName>
    </submittedName>
</protein>
<sequence length="79" mass="8985">MLPAYKPNDYVVCLKTKKIKANDVIIMQIHDLGKVVKRVKSISGNSLKILGDNKSYHSPIYDKTHKLDKVIGKVVFKLF</sequence>
<evidence type="ECO:0000313" key="2">
    <source>
        <dbReference type="EMBL" id="MBL6903407.1"/>
    </source>
</evidence>
<proteinExistence type="predicted"/>
<dbReference type="SUPFAM" id="SSF51306">
    <property type="entry name" value="LexA/Signal peptidase"/>
    <property type="match status" value="1"/>
</dbReference>
<comment type="caution">
    <text evidence="2">The sequence shown here is derived from an EMBL/GenBank/DDBJ whole genome shotgun (WGS) entry which is preliminary data.</text>
</comment>
<feature type="domain" description="Peptidase S24/S26A/S26B/S26C" evidence="1">
    <location>
        <begin position="1"/>
        <end position="75"/>
    </location>
</feature>
<name>A0A937M2F4_9GAMM</name>
<accession>A0A937M2F4</accession>
<dbReference type="InterPro" id="IPR036286">
    <property type="entry name" value="LexA/Signal_pep-like_sf"/>
</dbReference>
<gene>
    <name evidence="2" type="ORF">ISR29_04320</name>
</gene>
<dbReference type="CDD" id="cd06462">
    <property type="entry name" value="Peptidase_S24_S26"/>
    <property type="match status" value="1"/>
</dbReference>
<evidence type="ECO:0000313" key="3">
    <source>
        <dbReference type="Proteomes" id="UP000705230"/>
    </source>
</evidence>
<reference evidence="2" key="1">
    <citation type="submission" date="2020-10" db="EMBL/GenBank/DDBJ databases">
        <title>Microbiome of the Black Sea water column analyzed by genome centric metagenomics.</title>
        <authorList>
            <person name="Cabello-Yeves P.J."/>
            <person name="Callieri C."/>
            <person name="Picazo A."/>
            <person name="Mehrshad M."/>
            <person name="Haro-Moreno J.M."/>
            <person name="Roda-Garcia J."/>
            <person name="Dzembekova N."/>
            <person name="Slabakova V."/>
            <person name="Slabakova N."/>
            <person name="Moncheva S."/>
            <person name="Rodriguez-Valera F."/>
        </authorList>
    </citation>
    <scope>NUCLEOTIDE SEQUENCE</scope>
    <source>
        <strain evidence="2">BS30m-G43</strain>
    </source>
</reference>
<dbReference type="EMBL" id="JADHSG010000005">
    <property type="protein sequence ID" value="MBL6903407.1"/>
    <property type="molecule type" value="Genomic_DNA"/>
</dbReference>
<organism evidence="2 3">
    <name type="scientific">SAR86 cluster bacterium</name>
    <dbReference type="NCBI Taxonomy" id="2030880"/>
    <lineage>
        <taxon>Bacteria</taxon>
        <taxon>Pseudomonadati</taxon>
        <taxon>Pseudomonadota</taxon>
        <taxon>Gammaproteobacteria</taxon>
        <taxon>SAR86 cluster</taxon>
    </lineage>
</organism>
<dbReference type="InterPro" id="IPR015927">
    <property type="entry name" value="Peptidase_S24_S26A/B/C"/>
</dbReference>
<dbReference type="AlphaFoldDB" id="A0A937M2F4"/>
<dbReference type="Gene3D" id="2.10.109.10">
    <property type="entry name" value="Umud Fragment, subunit A"/>
    <property type="match status" value="1"/>
</dbReference>